<protein>
    <submittedName>
        <fullName evidence="1">Uncharacterized protein</fullName>
    </submittedName>
</protein>
<sequence length="81" mass="8770">MLPQNHAGVSQALMDIDCLYFKDGDRCVHPGAPEPGKSFCLGRDDCLEYQFLEVKDADNYERAQVPGGDKKIAGGGIGARL</sequence>
<dbReference type="EMBL" id="MT142519">
    <property type="protein sequence ID" value="QJA83857.1"/>
    <property type="molecule type" value="Genomic_DNA"/>
</dbReference>
<proteinExistence type="predicted"/>
<evidence type="ECO:0000313" key="1">
    <source>
        <dbReference type="EMBL" id="QJA83857.1"/>
    </source>
</evidence>
<organism evidence="1">
    <name type="scientific">viral metagenome</name>
    <dbReference type="NCBI Taxonomy" id="1070528"/>
    <lineage>
        <taxon>unclassified sequences</taxon>
        <taxon>metagenomes</taxon>
        <taxon>organismal metagenomes</taxon>
    </lineage>
</organism>
<reference evidence="1" key="1">
    <citation type="submission" date="2020-03" db="EMBL/GenBank/DDBJ databases">
        <title>The deep terrestrial virosphere.</title>
        <authorList>
            <person name="Holmfeldt K."/>
            <person name="Nilsson E."/>
            <person name="Simone D."/>
            <person name="Lopez-Fernandez M."/>
            <person name="Wu X."/>
            <person name="de Brujin I."/>
            <person name="Lundin D."/>
            <person name="Andersson A."/>
            <person name="Bertilsson S."/>
            <person name="Dopson M."/>
        </authorList>
    </citation>
    <scope>NUCLEOTIDE SEQUENCE</scope>
    <source>
        <strain evidence="1">MM415A00250</strain>
    </source>
</reference>
<dbReference type="AlphaFoldDB" id="A0A6M3KP67"/>
<gene>
    <name evidence="1" type="ORF">MM415A00250_0035</name>
</gene>
<accession>A0A6M3KP67</accession>
<name>A0A6M3KP67_9ZZZZ</name>